<dbReference type="Gene3D" id="3.30.457.10">
    <property type="entry name" value="Copper amine oxidase-like, N-terminal domain"/>
    <property type="match status" value="1"/>
</dbReference>
<dbReference type="InterPro" id="IPR012334">
    <property type="entry name" value="Pectin_lyas_fold"/>
</dbReference>
<dbReference type="EMBL" id="FRAG01000007">
    <property type="protein sequence ID" value="SHJ72426.1"/>
    <property type="molecule type" value="Genomic_DNA"/>
</dbReference>
<reference evidence="4 5" key="1">
    <citation type="submission" date="2016-11" db="EMBL/GenBank/DDBJ databases">
        <authorList>
            <person name="Jaros S."/>
            <person name="Januszkiewicz K."/>
            <person name="Wedrychowicz H."/>
        </authorList>
    </citation>
    <scope>NUCLEOTIDE SEQUENCE [LARGE SCALE GENOMIC DNA]</scope>
    <source>
        <strain evidence="4 5">DSM 15212</strain>
    </source>
</reference>
<feature type="signal peptide" evidence="1">
    <location>
        <begin position="1"/>
        <end position="24"/>
    </location>
</feature>
<dbReference type="InterPro" id="IPR036582">
    <property type="entry name" value="Mao_N_sf"/>
</dbReference>
<dbReference type="SUPFAM" id="SSF51126">
    <property type="entry name" value="Pectin lyase-like"/>
    <property type="match status" value="1"/>
</dbReference>
<evidence type="ECO:0000259" key="2">
    <source>
        <dbReference type="Pfam" id="PF07833"/>
    </source>
</evidence>
<sequence>MKKTMGLLLLILLCSMLNPLNISAEGKDIQVKLNNKPIEFDVKPVILEGRTLVPLRAIFEKLNMKVEWDEKTRTVIGDKRGLNLKLPIDSRIAIKNNEIIEVEVPATIINGRTMVPLRFIAENTGAKVDWDADSNTVLISIEIEEVMVNNAEEFISAIGPNKKIILKENQDFNLTGENIYNIENPYIYWNNKYDGYELVIRDVNNLTIEGAGDVNVNILVEPRYADVLTFNNCTNIKIININAGHTPDKGYCEGGVFVFNDCIDIDIENTRLFGCGILGLDLSGVDGFKFTNSIITECSYGIMIISNSKNISFDNSKFIENESLDTMIDINNSAAIFTKCDFTDNLTKTSDYDQALFDISSDDKITIKDSNVLRNKIKVFTNKPNQIDLDNIIFDENSFDEK</sequence>
<dbReference type="Gene3D" id="2.160.20.10">
    <property type="entry name" value="Single-stranded right-handed beta-helix, Pectin lyase-like"/>
    <property type="match status" value="1"/>
</dbReference>
<organism evidence="4 5">
    <name type="scientific">Paramaledivibacter caminithermalis (strain DSM 15212 / CIP 107654 / DViRD3)</name>
    <name type="common">Clostridium caminithermale</name>
    <dbReference type="NCBI Taxonomy" id="1121301"/>
    <lineage>
        <taxon>Bacteria</taxon>
        <taxon>Bacillati</taxon>
        <taxon>Bacillota</taxon>
        <taxon>Clostridia</taxon>
        <taxon>Peptostreptococcales</taxon>
        <taxon>Caminicellaceae</taxon>
        <taxon>Paramaledivibacter</taxon>
    </lineage>
</organism>
<evidence type="ECO:0000256" key="1">
    <source>
        <dbReference type="SAM" id="SignalP"/>
    </source>
</evidence>
<evidence type="ECO:0000259" key="3">
    <source>
        <dbReference type="Pfam" id="PF13229"/>
    </source>
</evidence>
<dbReference type="STRING" id="1121301.SAMN02745912_00848"/>
<feature type="domain" description="Copper amine oxidase-like N-terminal" evidence="2">
    <location>
        <begin position="33"/>
        <end position="139"/>
    </location>
</feature>
<dbReference type="InterPro" id="IPR011050">
    <property type="entry name" value="Pectin_lyase_fold/virulence"/>
</dbReference>
<evidence type="ECO:0000313" key="4">
    <source>
        <dbReference type="EMBL" id="SHJ72426.1"/>
    </source>
</evidence>
<dbReference type="InterPro" id="IPR039448">
    <property type="entry name" value="Beta_helix"/>
</dbReference>
<dbReference type="RefSeq" id="WP_073147306.1">
    <property type="nucleotide sequence ID" value="NZ_FRAG01000007.1"/>
</dbReference>
<evidence type="ECO:0000313" key="5">
    <source>
        <dbReference type="Proteomes" id="UP000184465"/>
    </source>
</evidence>
<dbReference type="Pfam" id="PF07833">
    <property type="entry name" value="Cu_amine_oxidN1"/>
    <property type="match status" value="1"/>
</dbReference>
<protein>
    <submittedName>
        <fullName evidence="4">Copper amine oxidase N-terminal domain-containing protein</fullName>
    </submittedName>
</protein>
<keyword evidence="1" id="KW-0732">Signal</keyword>
<feature type="domain" description="Right handed beta helix" evidence="3">
    <location>
        <begin position="230"/>
        <end position="388"/>
    </location>
</feature>
<accession>A0A1M6LMH3</accession>
<proteinExistence type="predicted"/>
<dbReference type="Pfam" id="PF13229">
    <property type="entry name" value="Beta_helix"/>
    <property type="match status" value="1"/>
</dbReference>
<feature type="chain" id="PRO_5013382457" evidence="1">
    <location>
        <begin position="25"/>
        <end position="402"/>
    </location>
</feature>
<dbReference type="SUPFAM" id="SSF55383">
    <property type="entry name" value="Copper amine oxidase, domain N"/>
    <property type="match status" value="1"/>
</dbReference>
<dbReference type="AlphaFoldDB" id="A0A1M6LMH3"/>
<dbReference type="Proteomes" id="UP000184465">
    <property type="component" value="Unassembled WGS sequence"/>
</dbReference>
<name>A0A1M6LMH3_PARC5</name>
<dbReference type="InterPro" id="IPR012854">
    <property type="entry name" value="Cu_amine_oxidase-like_N"/>
</dbReference>
<keyword evidence="5" id="KW-1185">Reference proteome</keyword>
<gene>
    <name evidence="4" type="ORF">SAMN02745912_00848</name>
</gene>